<dbReference type="AlphaFoldDB" id="A0A4C1ZVF1"/>
<evidence type="ECO:0000313" key="2">
    <source>
        <dbReference type="Proteomes" id="UP000299102"/>
    </source>
</evidence>
<name>A0A4C1ZVF1_EUMVA</name>
<comment type="caution">
    <text evidence="1">The sequence shown here is derived from an EMBL/GenBank/DDBJ whole genome shotgun (WGS) entry which is preliminary data.</text>
</comment>
<dbReference type="Proteomes" id="UP000299102">
    <property type="component" value="Unassembled WGS sequence"/>
</dbReference>
<proteinExistence type="predicted"/>
<reference evidence="1 2" key="1">
    <citation type="journal article" date="2019" name="Commun. Biol.">
        <title>The bagworm genome reveals a unique fibroin gene that provides high tensile strength.</title>
        <authorList>
            <person name="Kono N."/>
            <person name="Nakamura H."/>
            <person name="Ohtoshi R."/>
            <person name="Tomita M."/>
            <person name="Numata K."/>
            <person name="Arakawa K."/>
        </authorList>
    </citation>
    <scope>NUCLEOTIDE SEQUENCE [LARGE SCALE GENOMIC DNA]</scope>
</reference>
<keyword evidence="2" id="KW-1185">Reference proteome</keyword>
<gene>
    <name evidence="1" type="ORF">EVAR_90387_1</name>
</gene>
<protein>
    <submittedName>
        <fullName evidence="1">Uncharacterized protein</fullName>
    </submittedName>
</protein>
<dbReference type="EMBL" id="BGZK01002100">
    <property type="protein sequence ID" value="GBP90635.1"/>
    <property type="molecule type" value="Genomic_DNA"/>
</dbReference>
<accession>A0A4C1ZVF1</accession>
<organism evidence="1 2">
    <name type="scientific">Eumeta variegata</name>
    <name type="common">Bagworm moth</name>
    <name type="synonym">Eumeta japonica</name>
    <dbReference type="NCBI Taxonomy" id="151549"/>
    <lineage>
        <taxon>Eukaryota</taxon>
        <taxon>Metazoa</taxon>
        <taxon>Ecdysozoa</taxon>
        <taxon>Arthropoda</taxon>
        <taxon>Hexapoda</taxon>
        <taxon>Insecta</taxon>
        <taxon>Pterygota</taxon>
        <taxon>Neoptera</taxon>
        <taxon>Endopterygota</taxon>
        <taxon>Lepidoptera</taxon>
        <taxon>Glossata</taxon>
        <taxon>Ditrysia</taxon>
        <taxon>Tineoidea</taxon>
        <taxon>Psychidae</taxon>
        <taxon>Oiketicinae</taxon>
        <taxon>Eumeta</taxon>
    </lineage>
</organism>
<sequence length="79" mass="9269">MKYLTFDTELNYGGRYSFNEPFQRKGWKSMKVFVAANPMKCTHKSEVDRNKQEDSAYLDLVDTKITGVEDKEGRVKLQR</sequence>
<evidence type="ECO:0000313" key="1">
    <source>
        <dbReference type="EMBL" id="GBP90635.1"/>
    </source>
</evidence>